<dbReference type="RefSeq" id="WP_273190017.1">
    <property type="nucleotide sequence ID" value="NZ_DYUZ01000022.1"/>
</dbReference>
<dbReference type="AlphaFoldDB" id="A0A921ITK5"/>
<feature type="domain" description="Zinc-ribbon" evidence="3">
    <location>
        <begin position="2"/>
        <end position="24"/>
    </location>
</feature>
<gene>
    <name evidence="4" type="ORF">K8V70_05560</name>
</gene>
<evidence type="ECO:0000259" key="3">
    <source>
        <dbReference type="Pfam" id="PF13240"/>
    </source>
</evidence>
<name>A0A921ITK5_9ACTN</name>
<feature type="transmembrane region" description="Helical" evidence="2">
    <location>
        <begin position="201"/>
        <end position="224"/>
    </location>
</feature>
<feature type="region of interest" description="Disordered" evidence="1">
    <location>
        <begin position="227"/>
        <end position="266"/>
    </location>
</feature>
<evidence type="ECO:0000313" key="5">
    <source>
        <dbReference type="Proteomes" id="UP000753256"/>
    </source>
</evidence>
<reference evidence="4" key="2">
    <citation type="submission" date="2021-09" db="EMBL/GenBank/DDBJ databases">
        <authorList>
            <person name="Gilroy R."/>
        </authorList>
    </citation>
    <scope>NUCLEOTIDE SEQUENCE</scope>
    <source>
        <strain evidence="4">ChiHjej13B12-9602</strain>
    </source>
</reference>
<protein>
    <submittedName>
        <fullName evidence="4">Zinc-ribbon domain-containing protein</fullName>
    </submittedName>
</protein>
<comment type="caution">
    <text evidence="4">The sequence shown here is derived from an EMBL/GenBank/DDBJ whole genome shotgun (WGS) entry which is preliminary data.</text>
</comment>
<accession>A0A921ITK5</accession>
<feature type="compositionally biased region" description="Polar residues" evidence="1">
    <location>
        <begin position="253"/>
        <end position="263"/>
    </location>
</feature>
<feature type="compositionally biased region" description="Low complexity" evidence="1">
    <location>
        <begin position="45"/>
        <end position="63"/>
    </location>
</feature>
<dbReference type="Pfam" id="PF13240">
    <property type="entry name" value="Zn_Ribbon_1"/>
    <property type="match status" value="1"/>
</dbReference>
<dbReference type="Proteomes" id="UP000753256">
    <property type="component" value="Unassembled WGS sequence"/>
</dbReference>
<dbReference type="InterPro" id="IPR026870">
    <property type="entry name" value="Zinc_ribbon_dom"/>
</dbReference>
<sequence length="463" mass="48548">MFCVRCGAPNDDSAKFCTTCGAPLAAAGPMGTPSPAPECTPQPVSEPEAQPMPESAPAAPEAQVIPEPVAPVSPEAQPTPEPAPEPEPVAEPTPFVAPEPEPAAPAPEQPAQHAPWAPQDQPAQTTPQPSMPEQPAPWAPQGQPAQPEQPAPWVPQDQPTQPAPWASQPQQPQQPPASWPDQPQQPPTFEQQGSKGNTSKIIAIVAGCIAVLAVVAIALFALGIGKPADDASSTSSSSEPATQEEQPREEPQDSQGAVTTSPADVTMPDYCGPTYYNGKSLADIRIQLEGLGLEIASVYGYESGSCDVSFSGTPASMPSNAREADMFITVGLDVPNDADLSYVESIDQVPADATVSRVSISYTTDIAEADYVAQVLGVTQAFGLTGTDYGTASTQELLDAAVEAFGFESDQGYLNDAEQYDFEFSELTVSGPCDFYGSEGGWYVSVSNYGYGTDMYISYSAPY</sequence>
<evidence type="ECO:0000256" key="2">
    <source>
        <dbReference type="SAM" id="Phobius"/>
    </source>
</evidence>
<feature type="region of interest" description="Disordered" evidence="1">
    <location>
        <begin position="21"/>
        <end position="194"/>
    </location>
</feature>
<feature type="compositionally biased region" description="Pro residues" evidence="1">
    <location>
        <begin position="77"/>
        <end position="108"/>
    </location>
</feature>
<organism evidence="4 5">
    <name type="scientific">Enorma phocaeensis</name>
    <dbReference type="NCBI Taxonomy" id="1871019"/>
    <lineage>
        <taxon>Bacteria</taxon>
        <taxon>Bacillati</taxon>
        <taxon>Actinomycetota</taxon>
        <taxon>Coriobacteriia</taxon>
        <taxon>Coriobacteriales</taxon>
        <taxon>Coriobacteriaceae</taxon>
        <taxon>Enorma</taxon>
    </lineage>
</organism>
<evidence type="ECO:0000313" key="4">
    <source>
        <dbReference type="EMBL" id="HJG37311.1"/>
    </source>
</evidence>
<feature type="compositionally biased region" description="Pro residues" evidence="1">
    <location>
        <begin position="172"/>
        <end position="186"/>
    </location>
</feature>
<keyword evidence="2" id="KW-1133">Transmembrane helix</keyword>
<proteinExistence type="predicted"/>
<evidence type="ECO:0000256" key="1">
    <source>
        <dbReference type="SAM" id="MobiDB-lite"/>
    </source>
</evidence>
<keyword evidence="2" id="KW-0812">Transmembrane</keyword>
<feature type="compositionally biased region" description="Low complexity" evidence="1">
    <location>
        <begin position="109"/>
        <end position="128"/>
    </location>
</feature>
<dbReference type="EMBL" id="DYUZ01000022">
    <property type="protein sequence ID" value="HJG37311.1"/>
    <property type="molecule type" value="Genomic_DNA"/>
</dbReference>
<keyword evidence="2" id="KW-0472">Membrane</keyword>
<feature type="compositionally biased region" description="Pro residues" evidence="1">
    <location>
        <begin position="129"/>
        <end position="138"/>
    </location>
</feature>
<reference evidence="4" key="1">
    <citation type="journal article" date="2021" name="PeerJ">
        <title>Extensive microbial diversity within the chicken gut microbiome revealed by metagenomics and culture.</title>
        <authorList>
            <person name="Gilroy R."/>
            <person name="Ravi A."/>
            <person name="Getino M."/>
            <person name="Pursley I."/>
            <person name="Horton D.L."/>
            <person name="Alikhan N.F."/>
            <person name="Baker D."/>
            <person name="Gharbi K."/>
            <person name="Hall N."/>
            <person name="Watson M."/>
            <person name="Adriaenssens E.M."/>
            <person name="Foster-Nyarko E."/>
            <person name="Jarju S."/>
            <person name="Secka A."/>
            <person name="Antonio M."/>
            <person name="Oren A."/>
            <person name="Chaudhuri R.R."/>
            <person name="La Ragione R."/>
            <person name="Hildebrand F."/>
            <person name="Pallen M.J."/>
        </authorList>
    </citation>
    <scope>NUCLEOTIDE SEQUENCE</scope>
    <source>
        <strain evidence="4">ChiHjej13B12-9602</strain>
    </source>
</reference>
<feature type="compositionally biased region" description="Low complexity" evidence="1">
    <location>
        <begin position="154"/>
        <end position="171"/>
    </location>
</feature>
<feature type="compositionally biased region" description="Low complexity" evidence="1">
    <location>
        <begin position="227"/>
        <end position="244"/>
    </location>
</feature>